<proteinExistence type="predicted"/>
<feature type="compositionally biased region" description="Polar residues" evidence="1">
    <location>
        <begin position="57"/>
        <end position="68"/>
    </location>
</feature>
<sequence>MVFRNKDLLHLIACGSSVATKGLKNTPCHFGASCVNKSQQVLKDLGTVISVEIESLGQDSNKGENSQQLEEDYSGSAPSAEPTMVFRNKDLLHLIACGSSVATKGLKNTPCHFGASCVNKSQQVLKDLGGLTPRGPCRRRSKKSRQVAVGSGLNVAMEPPNRESRWVAQVLTNGSGVVTGILPSTVEVAAPHCSSSGYLNEGDEVVLLPLMWH</sequence>
<protein>
    <submittedName>
        <fullName evidence="2">Uncharacterized protein</fullName>
    </submittedName>
</protein>
<organism evidence="2 3">
    <name type="scientific">Protea cynaroides</name>
    <dbReference type="NCBI Taxonomy" id="273540"/>
    <lineage>
        <taxon>Eukaryota</taxon>
        <taxon>Viridiplantae</taxon>
        <taxon>Streptophyta</taxon>
        <taxon>Embryophyta</taxon>
        <taxon>Tracheophyta</taxon>
        <taxon>Spermatophyta</taxon>
        <taxon>Magnoliopsida</taxon>
        <taxon>Proteales</taxon>
        <taxon>Proteaceae</taxon>
        <taxon>Protea</taxon>
    </lineage>
</organism>
<reference evidence="2" key="1">
    <citation type="journal article" date="2023" name="Plant J.">
        <title>The genome of the king protea, Protea cynaroides.</title>
        <authorList>
            <person name="Chang J."/>
            <person name="Duong T.A."/>
            <person name="Schoeman C."/>
            <person name="Ma X."/>
            <person name="Roodt D."/>
            <person name="Barker N."/>
            <person name="Li Z."/>
            <person name="Van de Peer Y."/>
            <person name="Mizrachi E."/>
        </authorList>
    </citation>
    <scope>NUCLEOTIDE SEQUENCE</scope>
    <source>
        <tissue evidence="2">Young leaves</tissue>
    </source>
</reference>
<dbReference type="Proteomes" id="UP001141806">
    <property type="component" value="Unassembled WGS sequence"/>
</dbReference>
<feature type="region of interest" description="Disordered" evidence="1">
    <location>
        <begin position="56"/>
        <end position="80"/>
    </location>
</feature>
<dbReference type="EMBL" id="JAMYWD010000012">
    <property type="protein sequence ID" value="KAJ4950034.1"/>
    <property type="molecule type" value="Genomic_DNA"/>
</dbReference>
<accession>A0A9Q0GQR2</accession>
<dbReference type="AlphaFoldDB" id="A0A9Q0GQR2"/>
<evidence type="ECO:0000313" key="3">
    <source>
        <dbReference type="Proteomes" id="UP001141806"/>
    </source>
</evidence>
<gene>
    <name evidence="2" type="ORF">NE237_026866</name>
</gene>
<name>A0A9Q0GQR2_9MAGN</name>
<evidence type="ECO:0000256" key="1">
    <source>
        <dbReference type="SAM" id="MobiDB-lite"/>
    </source>
</evidence>
<evidence type="ECO:0000313" key="2">
    <source>
        <dbReference type="EMBL" id="KAJ4950034.1"/>
    </source>
</evidence>
<comment type="caution">
    <text evidence="2">The sequence shown here is derived from an EMBL/GenBank/DDBJ whole genome shotgun (WGS) entry which is preliminary data.</text>
</comment>
<keyword evidence="3" id="KW-1185">Reference proteome</keyword>